<sequence>MALFQKAVELDPNAVEAHLQLGFLYLYLFLQEPQKAISMARTVLEKRPDL</sequence>
<organism evidence="1 2">
    <name type="scientific">Tectimicrobiota bacterium</name>
    <dbReference type="NCBI Taxonomy" id="2528274"/>
    <lineage>
        <taxon>Bacteria</taxon>
        <taxon>Pseudomonadati</taxon>
        <taxon>Nitrospinota/Tectimicrobiota group</taxon>
        <taxon>Candidatus Tectimicrobiota</taxon>
    </lineage>
</organism>
<name>A0A932FVZ8_UNCTE</name>
<dbReference type="Proteomes" id="UP000769766">
    <property type="component" value="Unassembled WGS sequence"/>
</dbReference>
<dbReference type="InterPro" id="IPR011990">
    <property type="entry name" value="TPR-like_helical_dom_sf"/>
</dbReference>
<protein>
    <submittedName>
        <fullName evidence="1">Tetratricopeptide repeat protein</fullName>
    </submittedName>
</protein>
<reference evidence="1" key="1">
    <citation type="submission" date="2020-07" db="EMBL/GenBank/DDBJ databases">
        <title>Huge and variable diversity of episymbiotic CPR bacteria and DPANN archaea in groundwater ecosystems.</title>
        <authorList>
            <person name="He C.Y."/>
            <person name="Keren R."/>
            <person name="Whittaker M."/>
            <person name="Farag I.F."/>
            <person name="Doudna J."/>
            <person name="Cate J.H.D."/>
            <person name="Banfield J.F."/>
        </authorList>
    </citation>
    <scope>NUCLEOTIDE SEQUENCE</scope>
    <source>
        <strain evidence="1">NC_groundwater_672_Ag_B-0.1um_62_36</strain>
    </source>
</reference>
<dbReference type="Pfam" id="PF13431">
    <property type="entry name" value="TPR_17"/>
    <property type="match status" value="1"/>
</dbReference>
<dbReference type="Gene3D" id="1.25.40.10">
    <property type="entry name" value="Tetratricopeptide repeat domain"/>
    <property type="match status" value="1"/>
</dbReference>
<accession>A0A932FVZ8</accession>
<evidence type="ECO:0000313" key="2">
    <source>
        <dbReference type="Proteomes" id="UP000769766"/>
    </source>
</evidence>
<dbReference type="EMBL" id="JACPRF010000112">
    <property type="protein sequence ID" value="MBI2875953.1"/>
    <property type="molecule type" value="Genomic_DNA"/>
</dbReference>
<comment type="caution">
    <text evidence="1">The sequence shown here is derived from an EMBL/GenBank/DDBJ whole genome shotgun (WGS) entry which is preliminary data.</text>
</comment>
<evidence type="ECO:0000313" key="1">
    <source>
        <dbReference type="EMBL" id="MBI2875953.1"/>
    </source>
</evidence>
<gene>
    <name evidence="1" type="ORF">HYY20_03645</name>
</gene>
<proteinExistence type="predicted"/>
<dbReference type="AlphaFoldDB" id="A0A932FVZ8"/>
<dbReference type="SUPFAM" id="SSF48452">
    <property type="entry name" value="TPR-like"/>
    <property type="match status" value="1"/>
</dbReference>